<dbReference type="RefSeq" id="WP_090964855.1">
    <property type="nucleotide sequence ID" value="NZ_FOOA01000015.1"/>
</dbReference>
<feature type="chain" id="PRO_5031004761" description="Pectate lyase, PelA/Pel-15E family" evidence="1">
    <location>
        <begin position="22"/>
        <end position="484"/>
    </location>
</feature>
<dbReference type="Proteomes" id="UP000531216">
    <property type="component" value="Unassembled WGS sequence"/>
</dbReference>
<comment type="caution">
    <text evidence="2">The sequence shown here is derived from an EMBL/GenBank/DDBJ whole genome shotgun (WGS) entry which is preliminary data.</text>
</comment>
<feature type="signal peptide" evidence="1">
    <location>
        <begin position="1"/>
        <end position="21"/>
    </location>
</feature>
<accession>A0A7W6FW62</accession>
<evidence type="ECO:0000313" key="2">
    <source>
        <dbReference type="EMBL" id="MBB3937545.1"/>
    </source>
</evidence>
<dbReference type="EMBL" id="JACIDO010000010">
    <property type="protein sequence ID" value="MBB3937545.1"/>
    <property type="molecule type" value="Genomic_DNA"/>
</dbReference>
<dbReference type="Gene3D" id="1.50.10.20">
    <property type="match status" value="1"/>
</dbReference>
<keyword evidence="1" id="KW-0732">Signal</keyword>
<dbReference type="AlphaFoldDB" id="A0A7W6FW62"/>
<keyword evidence="3" id="KW-1185">Reference proteome</keyword>
<sequence>MIRLGAVALLVFLVHPLGGRAQDTGETAPGATARQAMEKAGAFFRDRLGVHGTYVWRYSLDGRRREVEGGSAAPSVGWVQPPGTPAVGAAFLRIYEATGDAQWLDAAHTVAAALVDGQLMSGGWHFSIETDPDERENWCYRSRDIEAKACQRIKDNRSANRTVLDDNTSQSVFNFLIWFDEANDGKDRSVREAIDYGLGQLMRVQYRNGAFPNFFSTGAPGADVETASHASMPASWSPDWQKPETPPYFIVNDNVPRDTGRLFLSAYKTYRNPDYLKAAMRLGDFLVAAQLPHPQEGWAQQYDRTLQPVWGRKFEPPAVVSRETAGSIDFLLELYQASNKARYLEAARSAGDWLTGARLSDGTWARYYELNTNRPLYVDNDNRVTFEPVNLLTHYGMKGEFEIPLTLARLARVLRGERPTEPNLWVSPADDLGPDQLQKDAAVLMATQDPEGRWADGEWVDGKRFVDAVFVLARHAAIQDDAEQ</sequence>
<dbReference type="OrthoDB" id="9804686at2"/>
<proteinExistence type="predicted"/>
<dbReference type="SUPFAM" id="SSF81853">
    <property type="entry name" value="Family 10 polysaccharide lyase"/>
    <property type="match status" value="1"/>
</dbReference>
<evidence type="ECO:0008006" key="4">
    <source>
        <dbReference type="Google" id="ProtNLM"/>
    </source>
</evidence>
<organism evidence="2 3">
    <name type="scientific">Aureimonas phyllosphaerae</name>
    <dbReference type="NCBI Taxonomy" id="1166078"/>
    <lineage>
        <taxon>Bacteria</taxon>
        <taxon>Pseudomonadati</taxon>
        <taxon>Pseudomonadota</taxon>
        <taxon>Alphaproteobacteria</taxon>
        <taxon>Hyphomicrobiales</taxon>
        <taxon>Aurantimonadaceae</taxon>
        <taxon>Aureimonas</taxon>
    </lineage>
</organism>
<gene>
    <name evidence="2" type="ORF">GGR05_003712</name>
</gene>
<evidence type="ECO:0000313" key="3">
    <source>
        <dbReference type="Proteomes" id="UP000531216"/>
    </source>
</evidence>
<protein>
    <recommendedName>
        <fullName evidence="4">Pectate lyase, PelA/Pel-15E family</fullName>
    </recommendedName>
</protein>
<evidence type="ECO:0000256" key="1">
    <source>
        <dbReference type="SAM" id="SignalP"/>
    </source>
</evidence>
<name>A0A7W6FW62_9HYPH</name>
<reference evidence="2 3" key="1">
    <citation type="submission" date="2020-08" db="EMBL/GenBank/DDBJ databases">
        <title>Genomic Encyclopedia of Type Strains, Phase IV (KMG-IV): sequencing the most valuable type-strain genomes for metagenomic binning, comparative biology and taxonomic classification.</title>
        <authorList>
            <person name="Goeker M."/>
        </authorList>
    </citation>
    <scope>NUCLEOTIDE SEQUENCE [LARGE SCALE GENOMIC DNA]</scope>
    <source>
        <strain evidence="2 3">DSM 25024</strain>
    </source>
</reference>